<evidence type="ECO:0000259" key="8">
    <source>
        <dbReference type="Pfam" id="PF07992"/>
    </source>
</evidence>
<sequence>MKKDTRNLVILGGGFAGTRLAADIERKLPKDWDIYLLNRTNEPGELRFDQLVLATGVEANTSLLPGMHEHALPLKTVGDALRLRNIAIERLEQATIHPQSDRRRQLLHFTVIGGGFSGVEIAGELEDFLKSATRYYKNVDPDDVHITLLHGTDTLLPELSRKLGKKTQLLFEKRRIDVRLNTRAARIEPGEVILASGERIGSGTIICTIGTAPTTYNQVA</sequence>
<evidence type="ECO:0000256" key="6">
    <source>
        <dbReference type="ARBA" id="ARBA00023027"/>
    </source>
</evidence>
<keyword evidence="5" id="KW-0560">Oxidoreductase</keyword>
<keyword evidence="3" id="KW-0285">Flavoprotein</keyword>
<evidence type="ECO:0000313" key="10">
    <source>
        <dbReference type="Proteomes" id="UP000294980"/>
    </source>
</evidence>
<reference evidence="9 10" key="1">
    <citation type="submission" date="2019-03" db="EMBL/GenBank/DDBJ databases">
        <title>Genomic Encyclopedia of Type Strains, Phase IV (KMG-IV): sequencing the most valuable type-strain genomes for metagenomic binning, comparative biology and taxonomic classification.</title>
        <authorList>
            <person name="Goeker M."/>
        </authorList>
    </citation>
    <scope>NUCLEOTIDE SEQUENCE [LARGE SCALE GENOMIC DNA]</scope>
    <source>
        <strain evidence="9 10">DSM 23344</strain>
    </source>
</reference>
<comment type="similarity">
    <text evidence="1">Belongs to the NADH dehydrogenase family.</text>
</comment>
<dbReference type="PANTHER" id="PTHR43706">
    <property type="entry name" value="NADH DEHYDROGENASE"/>
    <property type="match status" value="1"/>
</dbReference>
<dbReference type="EC" id="1.6.5.9" evidence="2"/>
<dbReference type="Gene3D" id="3.50.50.100">
    <property type="match status" value="2"/>
</dbReference>
<gene>
    <name evidence="9" type="ORF">EV688_102324</name>
</gene>
<dbReference type="InterPro" id="IPR023753">
    <property type="entry name" value="FAD/NAD-binding_dom"/>
</dbReference>
<keyword evidence="10" id="KW-1185">Reference proteome</keyword>
<comment type="caution">
    <text evidence="9">The sequence shown here is derived from an EMBL/GenBank/DDBJ whole genome shotgun (WGS) entry which is preliminary data.</text>
</comment>
<evidence type="ECO:0000256" key="4">
    <source>
        <dbReference type="ARBA" id="ARBA00022827"/>
    </source>
</evidence>
<evidence type="ECO:0000313" key="9">
    <source>
        <dbReference type="EMBL" id="TCO77864.1"/>
    </source>
</evidence>
<dbReference type="GO" id="GO:0050136">
    <property type="term" value="F:NADH dehydrogenase (quinone) (non-electrogenic) activity"/>
    <property type="evidence" value="ECO:0007669"/>
    <property type="project" value="UniProtKB-EC"/>
</dbReference>
<comment type="catalytic activity">
    <reaction evidence="7">
        <text>a quinone + NADH + H(+) = a quinol + NAD(+)</text>
        <dbReference type="Rhea" id="RHEA:46160"/>
        <dbReference type="ChEBI" id="CHEBI:15378"/>
        <dbReference type="ChEBI" id="CHEBI:24646"/>
        <dbReference type="ChEBI" id="CHEBI:57540"/>
        <dbReference type="ChEBI" id="CHEBI:57945"/>
        <dbReference type="ChEBI" id="CHEBI:132124"/>
        <dbReference type="EC" id="1.6.5.9"/>
    </reaction>
</comment>
<dbReference type="Pfam" id="PF07992">
    <property type="entry name" value="Pyr_redox_2"/>
    <property type="match status" value="1"/>
</dbReference>
<name>A0A4R2KVA8_9GAMM</name>
<dbReference type="PANTHER" id="PTHR43706:SF47">
    <property type="entry name" value="EXTERNAL NADH-UBIQUINONE OXIDOREDUCTASE 1, MITOCHONDRIAL-RELATED"/>
    <property type="match status" value="1"/>
</dbReference>
<dbReference type="AlphaFoldDB" id="A0A4R2KVA8"/>
<dbReference type="Proteomes" id="UP000294980">
    <property type="component" value="Unassembled WGS sequence"/>
</dbReference>
<dbReference type="SUPFAM" id="SSF51905">
    <property type="entry name" value="FAD/NAD(P)-binding domain"/>
    <property type="match status" value="2"/>
</dbReference>
<evidence type="ECO:0000256" key="2">
    <source>
        <dbReference type="ARBA" id="ARBA00012637"/>
    </source>
</evidence>
<dbReference type="OrthoDB" id="9800167at2"/>
<keyword evidence="4" id="KW-0274">FAD</keyword>
<accession>A0A4R2KVA8</accession>
<evidence type="ECO:0000256" key="7">
    <source>
        <dbReference type="ARBA" id="ARBA00047599"/>
    </source>
</evidence>
<proteinExistence type="inferred from homology"/>
<keyword evidence="6" id="KW-0520">NAD</keyword>
<protein>
    <recommendedName>
        <fullName evidence="2">NADH:ubiquinone reductase (non-electrogenic)</fullName>
        <ecNumber evidence="2">1.6.5.9</ecNumber>
    </recommendedName>
</protein>
<dbReference type="InterPro" id="IPR036188">
    <property type="entry name" value="FAD/NAD-bd_sf"/>
</dbReference>
<organism evidence="9 10">
    <name type="scientific">Chromatocurvus halotolerans</name>
    <dbReference type="NCBI Taxonomy" id="1132028"/>
    <lineage>
        <taxon>Bacteria</taxon>
        <taxon>Pseudomonadati</taxon>
        <taxon>Pseudomonadota</taxon>
        <taxon>Gammaproteobacteria</taxon>
        <taxon>Cellvibrionales</taxon>
        <taxon>Halieaceae</taxon>
        <taxon>Chromatocurvus</taxon>
    </lineage>
</organism>
<evidence type="ECO:0000256" key="5">
    <source>
        <dbReference type="ARBA" id="ARBA00023002"/>
    </source>
</evidence>
<dbReference type="InterPro" id="IPR045024">
    <property type="entry name" value="NDH-2"/>
</dbReference>
<evidence type="ECO:0000256" key="3">
    <source>
        <dbReference type="ARBA" id="ARBA00022630"/>
    </source>
</evidence>
<evidence type="ECO:0000256" key="1">
    <source>
        <dbReference type="ARBA" id="ARBA00005272"/>
    </source>
</evidence>
<feature type="domain" description="FAD/NAD(P)-binding" evidence="8">
    <location>
        <begin position="41"/>
        <end position="215"/>
    </location>
</feature>
<dbReference type="EMBL" id="SLWX01000002">
    <property type="protein sequence ID" value="TCO77864.1"/>
    <property type="molecule type" value="Genomic_DNA"/>
</dbReference>
<dbReference type="RefSeq" id="WP_117314721.1">
    <property type="nucleotide sequence ID" value="NZ_QQSW01000001.1"/>
</dbReference>